<dbReference type="PROSITE" id="PS50294">
    <property type="entry name" value="WD_REPEATS_REGION"/>
    <property type="match status" value="3"/>
</dbReference>
<dbReference type="InterPro" id="IPR019775">
    <property type="entry name" value="WD40_repeat_CS"/>
</dbReference>
<dbReference type="InterPro" id="IPR015943">
    <property type="entry name" value="WD40/YVTN_repeat-like_dom_sf"/>
</dbReference>
<evidence type="ECO:0000256" key="1">
    <source>
        <dbReference type="ARBA" id="ARBA00022574"/>
    </source>
</evidence>
<dbReference type="Proteomes" id="UP000256970">
    <property type="component" value="Unassembled WGS sequence"/>
</dbReference>
<keyword evidence="1 3" id="KW-0853">WD repeat</keyword>
<organism evidence="4 5">
    <name type="scientific">Tetradesmus obliquus</name>
    <name type="common">Green alga</name>
    <name type="synonym">Acutodesmus obliquus</name>
    <dbReference type="NCBI Taxonomy" id="3088"/>
    <lineage>
        <taxon>Eukaryota</taxon>
        <taxon>Viridiplantae</taxon>
        <taxon>Chlorophyta</taxon>
        <taxon>core chlorophytes</taxon>
        <taxon>Chlorophyceae</taxon>
        <taxon>CS clade</taxon>
        <taxon>Sphaeropleales</taxon>
        <taxon>Scenedesmaceae</taxon>
        <taxon>Tetradesmus</taxon>
    </lineage>
</organism>
<dbReference type="GO" id="GO:0005929">
    <property type="term" value="C:cilium"/>
    <property type="evidence" value="ECO:0007669"/>
    <property type="project" value="UniProtKB-ARBA"/>
</dbReference>
<dbReference type="PROSITE" id="PS50082">
    <property type="entry name" value="WD_REPEATS_2"/>
    <property type="match status" value="5"/>
</dbReference>
<evidence type="ECO:0000256" key="2">
    <source>
        <dbReference type="ARBA" id="ARBA00022737"/>
    </source>
</evidence>
<dbReference type="InterPro" id="IPR050630">
    <property type="entry name" value="WD_repeat_EMAP"/>
</dbReference>
<feature type="repeat" description="WD" evidence="3">
    <location>
        <begin position="489"/>
        <end position="530"/>
    </location>
</feature>
<accession>A0A383VGJ4</accession>
<dbReference type="SMART" id="SM00320">
    <property type="entry name" value="WD40"/>
    <property type="match status" value="11"/>
</dbReference>
<name>A0A383VGJ4_TETOB</name>
<dbReference type="PROSITE" id="PS00678">
    <property type="entry name" value="WD_REPEATS_1"/>
    <property type="match status" value="3"/>
</dbReference>
<gene>
    <name evidence="4" type="ORF">BQ4739_LOCUS4448</name>
</gene>
<dbReference type="InterPro" id="IPR011047">
    <property type="entry name" value="Quinoprotein_ADH-like_sf"/>
</dbReference>
<dbReference type="STRING" id="3088.A0A383VGJ4"/>
<keyword evidence="5" id="KW-1185">Reference proteome</keyword>
<feature type="repeat" description="WD" evidence="3">
    <location>
        <begin position="447"/>
        <end position="488"/>
    </location>
</feature>
<dbReference type="InterPro" id="IPR001680">
    <property type="entry name" value="WD40_rpt"/>
</dbReference>
<dbReference type="PANTHER" id="PTHR13720">
    <property type="entry name" value="WD-40 REPEAT PROTEIN"/>
    <property type="match status" value="1"/>
</dbReference>
<proteinExistence type="predicted"/>
<protein>
    <submittedName>
        <fullName evidence="4">Uncharacterized protein</fullName>
    </submittedName>
</protein>
<feature type="repeat" description="WD" evidence="3">
    <location>
        <begin position="405"/>
        <end position="446"/>
    </location>
</feature>
<dbReference type="AlphaFoldDB" id="A0A383VGJ4"/>
<dbReference type="SUPFAM" id="SSF50998">
    <property type="entry name" value="Quinoprotein alcohol dehydrogenase-like"/>
    <property type="match status" value="1"/>
</dbReference>
<evidence type="ECO:0000256" key="3">
    <source>
        <dbReference type="PROSITE-ProRule" id="PRU00221"/>
    </source>
</evidence>
<keyword evidence="2" id="KW-0677">Repeat</keyword>
<dbReference type="Pfam" id="PF00400">
    <property type="entry name" value="WD40"/>
    <property type="match status" value="7"/>
</dbReference>
<dbReference type="EMBL" id="FNXT01000354">
    <property type="protein sequence ID" value="SZX63909.1"/>
    <property type="molecule type" value="Genomic_DNA"/>
</dbReference>
<evidence type="ECO:0000313" key="4">
    <source>
        <dbReference type="EMBL" id="SZX63909.1"/>
    </source>
</evidence>
<dbReference type="CDD" id="cd00200">
    <property type="entry name" value="WD40"/>
    <property type="match status" value="1"/>
</dbReference>
<dbReference type="PRINTS" id="PR00320">
    <property type="entry name" value="GPROTEINBRPT"/>
</dbReference>
<dbReference type="Gene3D" id="2.130.10.10">
    <property type="entry name" value="YVTN repeat-like/Quinoprotein amine dehydrogenase"/>
    <property type="match status" value="3"/>
</dbReference>
<reference evidence="4 5" key="1">
    <citation type="submission" date="2016-10" db="EMBL/GenBank/DDBJ databases">
        <authorList>
            <person name="Cai Z."/>
        </authorList>
    </citation>
    <scope>NUCLEOTIDE SEQUENCE [LARGE SCALE GENOMIC DNA]</scope>
</reference>
<dbReference type="SUPFAM" id="SSF69322">
    <property type="entry name" value="Tricorn protease domain 2"/>
    <property type="match status" value="1"/>
</dbReference>
<feature type="repeat" description="WD" evidence="3">
    <location>
        <begin position="532"/>
        <end position="573"/>
    </location>
</feature>
<feature type="repeat" description="WD" evidence="3">
    <location>
        <begin position="574"/>
        <end position="612"/>
    </location>
</feature>
<dbReference type="InterPro" id="IPR020472">
    <property type="entry name" value="WD40_PAC1"/>
</dbReference>
<sequence length="612" mass="64761">MKIRHVKGLNGTVAGGLQADPNIPGQFYYVVGSSALAVFEGDPSKQVQLRGHDDEITAFAMSPGGSMLATGQRGQNSDVVVWDTKQLAQKFRFQEHDFEICALAFSKDERLLATVGNERERRLFVLDTATGKIVSNTTLLEPKRTKALAWSPASGPCYTFATAADYDIYIYSLDPFKGWVGCEKVTTGTVRRAITCLCFSQDGNWLFAGTASGDVLTVNVARRAVQLMHTVASGGIGAVMLSADGKVLAGAADGTLCLLDLPNGSAVSAPPIATVPGPISSVTVADRGATLLVGTQHGDIFRVAAGSARVSAVMESQLGAIRDLVWTADGSSSMATASDNGSVCVWNTANLGLECRVQHHGVAAQSVALSPQLLLSGWSDGFIHCHSRAGPKPGTPLWCIPNAHATAHSCGVPALQLSHRGHFIASGGAGGEIRVWDLASREMVSHMKHHVMAITDLKVMIDDSHLLAASEDRTWTIWDMNTEKLSKIYRAAMGAVRGVAMGPDQVSVVSVGLDKGIFLWDIRKDAPVRVVPDAHLHEITCVAVNHAGTLIATGGADCAVKLWDFGSGRPVGMYAGHTSTVNKVQFSPDDNQLASVANDGTQVLWRFGPGGK</sequence>
<dbReference type="PANTHER" id="PTHR13720:SF39">
    <property type="entry name" value="F-BOX DOMAIN-CONTAINING PROTEIN"/>
    <property type="match status" value="1"/>
</dbReference>
<evidence type="ECO:0000313" key="5">
    <source>
        <dbReference type="Proteomes" id="UP000256970"/>
    </source>
</evidence>